<feature type="compositionally biased region" description="Gly residues" evidence="1">
    <location>
        <begin position="25"/>
        <end position="46"/>
    </location>
</feature>
<reference evidence="2" key="1">
    <citation type="submission" date="2018-04" db="EMBL/GenBank/DDBJ databases">
        <title>WGS assembly of Panicum hallii.</title>
        <authorList>
            <person name="Lovell J."/>
            <person name="Jenkins J."/>
            <person name="Lowry D."/>
            <person name="Mamidi S."/>
            <person name="Sreedasyam A."/>
            <person name="Weng X."/>
            <person name="Barry K."/>
            <person name="Bonette J."/>
            <person name="Campitelli B."/>
            <person name="Daum C."/>
            <person name="Gordon S."/>
            <person name="Gould B."/>
            <person name="Lipzen A."/>
            <person name="Macqueen A."/>
            <person name="Palacio-Mejia J."/>
            <person name="Plott C."/>
            <person name="Shakirov E."/>
            <person name="Shu S."/>
            <person name="Yoshinaga Y."/>
            <person name="Zane M."/>
            <person name="Rokhsar D."/>
            <person name="Grimwood J."/>
            <person name="Schmutz J."/>
            <person name="Juenger T."/>
        </authorList>
    </citation>
    <scope>NUCLEOTIDE SEQUENCE [LARGE SCALE GENOMIC DNA]</scope>
    <source>
        <strain evidence="2">FIL2</strain>
    </source>
</reference>
<protein>
    <submittedName>
        <fullName evidence="2">Uncharacterized protein</fullName>
    </submittedName>
</protein>
<feature type="compositionally biased region" description="Low complexity" evidence="1">
    <location>
        <begin position="14"/>
        <end position="24"/>
    </location>
</feature>
<feature type="region of interest" description="Disordered" evidence="1">
    <location>
        <begin position="1"/>
        <end position="84"/>
    </location>
</feature>
<dbReference type="Proteomes" id="UP000243499">
    <property type="component" value="Chromosome 8"/>
</dbReference>
<sequence length="146" mass="15194">MVERGLKNRPRGRALATAVVSAGSGSTGLGARSGRGSGSTGLGAGSGRERGANSAERTGFGRERGRGGTEKDLGCSVAGARRGRRVRVSDVHSALCWVYRARRAPTSARSRKGPQGSDCQSHLERTTNSAFSKQGNPKLCLRTPPS</sequence>
<dbReference type="AlphaFoldDB" id="A0A2T8I7K5"/>
<dbReference type="Gramene" id="PVH33644">
    <property type="protein sequence ID" value="PVH33644"/>
    <property type="gene ID" value="PAHAL_8G037800"/>
</dbReference>
<proteinExistence type="predicted"/>
<name>A0A2T8I7K5_9POAL</name>
<evidence type="ECO:0000313" key="2">
    <source>
        <dbReference type="EMBL" id="PVH33644.1"/>
    </source>
</evidence>
<accession>A0A2T8I7K5</accession>
<gene>
    <name evidence="2" type="ORF">PAHAL_8G037800</name>
</gene>
<organism evidence="2">
    <name type="scientific">Panicum hallii</name>
    <dbReference type="NCBI Taxonomy" id="206008"/>
    <lineage>
        <taxon>Eukaryota</taxon>
        <taxon>Viridiplantae</taxon>
        <taxon>Streptophyta</taxon>
        <taxon>Embryophyta</taxon>
        <taxon>Tracheophyta</taxon>
        <taxon>Spermatophyta</taxon>
        <taxon>Magnoliopsida</taxon>
        <taxon>Liliopsida</taxon>
        <taxon>Poales</taxon>
        <taxon>Poaceae</taxon>
        <taxon>PACMAD clade</taxon>
        <taxon>Panicoideae</taxon>
        <taxon>Panicodae</taxon>
        <taxon>Paniceae</taxon>
        <taxon>Panicinae</taxon>
        <taxon>Panicum</taxon>
        <taxon>Panicum sect. Panicum</taxon>
    </lineage>
</organism>
<evidence type="ECO:0000256" key="1">
    <source>
        <dbReference type="SAM" id="MobiDB-lite"/>
    </source>
</evidence>
<feature type="compositionally biased region" description="Polar residues" evidence="1">
    <location>
        <begin position="126"/>
        <end position="135"/>
    </location>
</feature>
<feature type="region of interest" description="Disordered" evidence="1">
    <location>
        <begin position="102"/>
        <end position="146"/>
    </location>
</feature>
<feature type="compositionally biased region" description="Basic and acidic residues" evidence="1">
    <location>
        <begin position="59"/>
        <end position="73"/>
    </location>
</feature>
<dbReference type="EMBL" id="CM008053">
    <property type="protein sequence ID" value="PVH33644.1"/>
    <property type="molecule type" value="Genomic_DNA"/>
</dbReference>